<dbReference type="PANTHER" id="PTHR30055">
    <property type="entry name" value="HTH-TYPE TRANSCRIPTIONAL REGULATOR RUTR"/>
    <property type="match status" value="1"/>
</dbReference>
<dbReference type="InterPro" id="IPR001647">
    <property type="entry name" value="HTH_TetR"/>
</dbReference>
<sequence>MSGGSRPSKSQRTRATLQEIALRLFDEQGYEATSVAQIAQEAGVSHMTFFRHFPSKEEVVLEDEYNPLLEELIRGQPATVSGVERVHAAVLTGLERLGESDRYALLRRVGLLLSIPALRSRIDENLASARTAFERGLAADGEDGTPSLAVRAVAAACSAVLSAAVVDWAQGEGEQDLAGLVDEAFRALRGAV</sequence>
<dbReference type="InterPro" id="IPR009057">
    <property type="entry name" value="Homeodomain-like_sf"/>
</dbReference>
<feature type="DNA-binding region" description="H-T-H motif" evidence="4">
    <location>
        <begin position="34"/>
        <end position="53"/>
    </location>
</feature>
<evidence type="ECO:0000259" key="5">
    <source>
        <dbReference type="PROSITE" id="PS50977"/>
    </source>
</evidence>
<dbReference type="PRINTS" id="PR00455">
    <property type="entry name" value="HTHTETR"/>
</dbReference>
<keyword evidence="2 4" id="KW-0238">DNA-binding</keyword>
<dbReference type="SUPFAM" id="SSF46689">
    <property type="entry name" value="Homeodomain-like"/>
    <property type="match status" value="1"/>
</dbReference>
<proteinExistence type="predicted"/>
<keyword evidence="3" id="KW-0804">Transcription</keyword>
<dbReference type="InterPro" id="IPR050109">
    <property type="entry name" value="HTH-type_TetR-like_transc_reg"/>
</dbReference>
<organism evidence="6 7">
    <name type="scientific">Nocardiopsis kunsanensis</name>
    <dbReference type="NCBI Taxonomy" id="141693"/>
    <lineage>
        <taxon>Bacteria</taxon>
        <taxon>Bacillati</taxon>
        <taxon>Actinomycetota</taxon>
        <taxon>Actinomycetes</taxon>
        <taxon>Streptosporangiales</taxon>
        <taxon>Nocardiopsidaceae</taxon>
        <taxon>Nocardiopsis</taxon>
    </lineage>
</organism>
<dbReference type="RefSeq" id="WP_017577636.1">
    <property type="nucleotide sequence ID" value="NZ_BMXL01000021.1"/>
</dbReference>
<comment type="caution">
    <text evidence="6">The sequence shown here is derived from an EMBL/GenBank/DDBJ whole genome shotgun (WGS) entry which is preliminary data.</text>
</comment>
<accession>A0A918XI03</accession>
<dbReference type="Pfam" id="PF17754">
    <property type="entry name" value="TetR_C_14"/>
    <property type="match status" value="1"/>
</dbReference>
<dbReference type="Gene3D" id="1.10.10.60">
    <property type="entry name" value="Homeodomain-like"/>
    <property type="match status" value="1"/>
</dbReference>
<dbReference type="Pfam" id="PF00440">
    <property type="entry name" value="TetR_N"/>
    <property type="match status" value="1"/>
</dbReference>
<dbReference type="PROSITE" id="PS50977">
    <property type="entry name" value="HTH_TETR_2"/>
    <property type="match status" value="1"/>
</dbReference>
<evidence type="ECO:0000256" key="3">
    <source>
        <dbReference type="ARBA" id="ARBA00023163"/>
    </source>
</evidence>
<protein>
    <submittedName>
        <fullName evidence="6">TetR family transcriptional regulator</fullName>
    </submittedName>
</protein>
<dbReference type="EMBL" id="BMXL01000021">
    <property type="protein sequence ID" value="GHD31591.1"/>
    <property type="molecule type" value="Genomic_DNA"/>
</dbReference>
<evidence type="ECO:0000313" key="6">
    <source>
        <dbReference type="EMBL" id="GHD31591.1"/>
    </source>
</evidence>
<dbReference type="Gene3D" id="1.10.357.10">
    <property type="entry name" value="Tetracycline Repressor, domain 2"/>
    <property type="match status" value="1"/>
</dbReference>
<evidence type="ECO:0000313" key="7">
    <source>
        <dbReference type="Proteomes" id="UP000654947"/>
    </source>
</evidence>
<dbReference type="PANTHER" id="PTHR30055:SF238">
    <property type="entry name" value="MYCOFACTOCIN BIOSYNTHESIS TRANSCRIPTIONAL REGULATOR MFTR-RELATED"/>
    <property type="match status" value="1"/>
</dbReference>
<evidence type="ECO:0000256" key="2">
    <source>
        <dbReference type="ARBA" id="ARBA00023125"/>
    </source>
</evidence>
<keyword evidence="1" id="KW-0805">Transcription regulation</keyword>
<dbReference type="GO" id="GO:0003700">
    <property type="term" value="F:DNA-binding transcription factor activity"/>
    <property type="evidence" value="ECO:0007669"/>
    <property type="project" value="TreeGrafter"/>
</dbReference>
<keyword evidence="7" id="KW-1185">Reference proteome</keyword>
<feature type="domain" description="HTH tetR-type" evidence="5">
    <location>
        <begin position="11"/>
        <end position="71"/>
    </location>
</feature>
<evidence type="ECO:0000256" key="4">
    <source>
        <dbReference type="PROSITE-ProRule" id="PRU00335"/>
    </source>
</evidence>
<evidence type="ECO:0000256" key="1">
    <source>
        <dbReference type="ARBA" id="ARBA00023015"/>
    </source>
</evidence>
<dbReference type="GO" id="GO:0000976">
    <property type="term" value="F:transcription cis-regulatory region binding"/>
    <property type="evidence" value="ECO:0007669"/>
    <property type="project" value="TreeGrafter"/>
</dbReference>
<dbReference type="AlphaFoldDB" id="A0A918XI03"/>
<dbReference type="Proteomes" id="UP000654947">
    <property type="component" value="Unassembled WGS sequence"/>
</dbReference>
<name>A0A918XI03_9ACTN</name>
<dbReference type="InterPro" id="IPR041347">
    <property type="entry name" value="MftR_C"/>
</dbReference>
<reference evidence="6 7" key="1">
    <citation type="journal article" date="2014" name="Int. J. Syst. Evol. Microbiol.">
        <title>Complete genome sequence of Corynebacterium casei LMG S-19264T (=DSM 44701T), isolated from a smear-ripened cheese.</title>
        <authorList>
            <consortium name="US DOE Joint Genome Institute (JGI-PGF)"/>
            <person name="Walter F."/>
            <person name="Albersmeier A."/>
            <person name="Kalinowski J."/>
            <person name="Ruckert C."/>
        </authorList>
    </citation>
    <scope>NUCLEOTIDE SEQUENCE [LARGE SCALE GENOMIC DNA]</scope>
    <source>
        <strain evidence="6 7">KCTC 19473</strain>
    </source>
</reference>
<gene>
    <name evidence="6" type="ORF">GCM10007147_34490</name>
</gene>